<evidence type="ECO:0000313" key="2">
    <source>
        <dbReference type="EMBL" id="RPA73910.1"/>
    </source>
</evidence>
<dbReference type="AlphaFoldDB" id="A0A3N4HQ43"/>
<keyword evidence="3" id="KW-1185">Reference proteome</keyword>
<accession>A0A3N4HQ43</accession>
<feature type="region of interest" description="Disordered" evidence="1">
    <location>
        <begin position="128"/>
        <end position="161"/>
    </location>
</feature>
<feature type="compositionally biased region" description="Acidic residues" evidence="1">
    <location>
        <begin position="128"/>
        <end position="137"/>
    </location>
</feature>
<organism evidence="2 3">
    <name type="scientific">Ascobolus immersus RN42</name>
    <dbReference type="NCBI Taxonomy" id="1160509"/>
    <lineage>
        <taxon>Eukaryota</taxon>
        <taxon>Fungi</taxon>
        <taxon>Dikarya</taxon>
        <taxon>Ascomycota</taxon>
        <taxon>Pezizomycotina</taxon>
        <taxon>Pezizomycetes</taxon>
        <taxon>Pezizales</taxon>
        <taxon>Ascobolaceae</taxon>
        <taxon>Ascobolus</taxon>
    </lineage>
</organism>
<reference evidence="2 3" key="1">
    <citation type="journal article" date="2018" name="Nat. Ecol. Evol.">
        <title>Pezizomycetes genomes reveal the molecular basis of ectomycorrhizal truffle lifestyle.</title>
        <authorList>
            <person name="Murat C."/>
            <person name="Payen T."/>
            <person name="Noel B."/>
            <person name="Kuo A."/>
            <person name="Morin E."/>
            <person name="Chen J."/>
            <person name="Kohler A."/>
            <person name="Krizsan K."/>
            <person name="Balestrini R."/>
            <person name="Da Silva C."/>
            <person name="Montanini B."/>
            <person name="Hainaut M."/>
            <person name="Levati E."/>
            <person name="Barry K.W."/>
            <person name="Belfiori B."/>
            <person name="Cichocki N."/>
            <person name="Clum A."/>
            <person name="Dockter R.B."/>
            <person name="Fauchery L."/>
            <person name="Guy J."/>
            <person name="Iotti M."/>
            <person name="Le Tacon F."/>
            <person name="Lindquist E.A."/>
            <person name="Lipzen A."/>
            <person name="Malagnac F."/>
            <person name="Mello A."/>
            <person name="Molinier V."/>
            <person name="Miyauchi S."/>
            <person name="Poulain J."/>
            <person name="Riccioni C."/>
            <person name="Rubini A."/>
            <person name="Sitrit Y."/>
            <person name="Splivallo R."/>
            <person name="Traeger S."/>
            <person name="Wang M."/>
            <person name="Zifcakova L."/>
            <person name="Wipf D."/>
            <person name="Zambonelli A."/>
            <person name="Paolocci F."/>
            <person name="Nowrousian M."/>
            <person name="Ottonello S."/>
            <person name="Baldrian P."/>
            <person name="Spatafora J.W."/>
            <person name="Henrissat B."/>
            <person name="Nagy L.G."/>
            <person name="Aury J.M."/>
            <person name="Wincker P."/>
            <person name="Grigoriev I.V."/>
            <person name="Bonfante P."/>
            <person name="Martin F.M."/>
        </authorList>
    </citation>
    <scope>NUCLEOTIDE SEQUENCE [LARGE SCALE GENOMIC DNA]</scope>
    <source>
        <strain evidence="2 3">RN42</strain>
    </source>
</reference>
<dbReference type="EMBL" id="ML119807">
    <property type="protein sequence ID" value="RPA73910.1"/>
    <property type="molecule type" value="Genomic_DNA"/>
</dbReference>
<feature type="compositionally biased region" description="Basic and acidic residues" evidence="1">
    <location>
        <begin position="144"/>
        <end position="161"/>
    </location>
</feature>
<gene>
    <name evidence="2" type="ORF">BJ508DRAFT_333606</name>
</gene>
<dbReference type="Proteomes" id="UP000275078">
    <property type="component" value="Unassembled WGS sequence"/>
</dbReference>
<name>A0A3N4HQ43_ASCIM</name>
<evidence type="ECO:0000313" key="3">
    <source>
        <dbReference type="Proteomes" id="UP000275078"/>
    </source>
</evidence>
<protein>
    <submittedName>
        <fullName evidence="2">Uncharacterized protein</fullName>
    </submittedName>
</protein>
<proteinExistence type="predicted"/>
<sequence length="261" mass="29675">MRPIYNAYEEYKFGNYILQVIRSAGPFPVLSCPMDTCKYSSNPPTFARKNDLYSHLLECHVWLCNLQGQLSIFLKDSMSKSLKEGSARIFVVEGDRQKSNTLVPSLEHPPGRVERDSENYCVANNSVDEDLNFDSDSDTASVASDRDYDARESESDARSVRSDTLVALPDINEAVRRPCSGGNARSCEELEESMKEIQTIMRKRIPALMDITMWREAKEGPLQPVEAGCSRCELFIKQMNDYWAMYARGEHDLHRLLKPGE</sequence>
<evidence type="ECO:0000256" key="1">
    <source>
        <dbReference type="SAM" id="MobiDB-lite"/>
    </source>
</evidence>